<dbReference type="Proteomes" id="UP000324800">
    <property type="component" value="Unassembled WGS sequence"/>
</dbReference>
<gene>
    <name evidence="1" type="ORF">EZS28_006347</name>
</gene>
<proteinExistence type="predicted"/>
<sequence length="386" mass="43911">MEEDTYREIASHQDIGSTRIQREQQGEIYQIVLRLKRPGISEVEQIAALQQIIILAVSTFDRADIMQERGIIETASSLLVKSKNSKIKQLCGAIISLVGWLGIQNTIEIDWASVCYPLTQMLFSTNEEISNTGKNALTNLLEQSEDASLDWIAMKKDLEKQEIGSEAQQIDVRQKKIKICQKIISTFIQRKNHECLKHAIQSGIIDALLHLLMTQPLENIQISHAWAFYIFTYSTYEEIGFLFLSKNPFPALLRLFDHRDAFVVNRAVVSIFNILLAGSDTTEANSPHPYFTAMESCGGIQKLFALFQSNRSEYSKIRVSYCFGQLYRARELQMDEIKNEVISHLKLLLYDSDASTKNSAKFALKSLALDKANRAFIEKEGFKIPK</sequence>
<dbReference type="SUPFAM" id="SSF48371">
    <property type="entry name" value="ARM repeat"/>
    <property type="match status" value="1"/>
</dbReference>
<dbReference type="Gene3D" id="1.25.10.10">
    <property type="entry name" value="Leucine-rich Repeat Variant"/>
    <property type="match status" value="1"/>
</dbReference>
<evidence type="ECO:0000313" key="2">
    <source>
        <dbReference type="Proteomes" id="UP000324800"/>
    </source>
</evidence>
<dbReference type="EMBL" id="SNRW01001029">
    <property type="protein sequence ID" value="KAA6398127.1"/>
    <property type="molecule type" value="Genomic_DNA"/>
</dbReference>
<comment type="caution">
    <text evidence="1">The sequence shown here is derived from an EMBL/GenBank/DDBJ whole genome shotgun (WGS) entry which is preliminary data.</text>
</comment>
<accession>A0A5J4WSK5</accession>
<dbReference type="AlphaFoldDB" id="A0A5J4WSK5"/>
<reference evidence="1 2" key="1">
    <citation type="submission" date="2019-03" db="EMBL/GenBank/DDBJ databases">
        <title>Single cell metagenomics reveals metabolic interactions within the superorganism composed of flagellate Streblomastix strix and complex community of Bacteroidetes bacteria on its surface.</title>
        <authorList>
            <person name="Treitli S.C."/>
            <person name="Kolisko M."/>
            <person name="Husnik F."/>
            <person name="Keeling P."/>
            <person name="Hampl V."/>
        </authorList>
    </citation>
    <scope>NUCLEOTIDE SEQUENCE [LARGE SCALE GENOMIC DNA]</scope>
    <source>
        <strain evidence="1">ST1C</strain>
    </source>
</reference>
<organism evidence="1 2">
    <name type="scientific">Streblomastix strix</name>
    <dbReference type="NCBI Taxonomy" id="222440"/>
    <lineage>
        <taxon>Eukaryota</taxon>
        <taxon>Metamonada</taxon>
        <taxon>Preaxostyla</taxon>
        <taxon>Oxymonadida</taxon>
        <taxon>Streblomastigidae</taxon>
        <taxon>Streblomastix</taxon>
    </lineage>
</organism>
<protein>
    <submittedName>
        <fullName evidence="1">Uncharacterized protein</fullName>
    </submittedName>
</protein>
<dbReference type="InterPro" id="IPR016024">
    <property type="entry name" value="ARM-type_fold"/>
</dbReference>
<name>A0A5J4WSK5_9EUKA</name>
<dbReference type="InterPro" id="IPR011989">
    <property type="entry name" value="ARM-like"/>
</dbReference>
<evidence type="ECO:0000313" key="1">
    <source>
        <dbReference type="EMBL" id="KAA6398127.1"/>
    </source>
</evidence>